<evidence type="ECO:0000256" key="1">
    <source>
        <dbReference type="ARBA" id="ARBA00023242"/>
    </source>
</evidence>
<dbReference type="CDD" id="cd00067">
    <property type="entry name" value="GAL4"/>
    <property type="match status" value="1"/>
</dbReference>
<dbReference type="InterPro" id="IPR036864">
    <property type="entry name" value="Zn2-C6_fun-type_DNA-bd_sf"/>
</dbReference>
<dbReference type="InterPro" id="IPR050797">
    <property type="entry name" value="Carb_Metab_Trans_Reg"/>
</dbReference>
<sequence>MDTHMDHIKTEEEENQGHGLPHPTPSQARQTTTPRRQPSLTESSRGGRRTASGLTANRKVCDHCRTRRIKCDYQFPCQQCTNAALVCKRDQVPRKRGPKPGHGRVLDRIRSKEEEALGMVSRESSADFETTLASSLTTPQSTPPDTPFPSVSSDTQHNRPGRQRCHHLIPLCVEVYTAHLYPLLPIVHLPALQSYCCQPSVPPSQRTLLLALSALTSLHIASLPPPSRPPSVSNTDWIGAAKSFLEECLATRQAYDYVAHLQLNDVLTSFLLSRLYVEMGNNRKAWFYLRETGTLAVELGLDWEDGYAAAEGEDELARRRLFWAVLIAEREFAILRNKPITSFKRKPELPTFGYRYEDPGVHAGLLQLAEVYKPVNEGVIAAWNDTSSHQHEDGPATNNMKAAKLLELQRRLSHVAEQGGETTEIQRVHLTITRQWLKLVTWQLSFRAHLLSFGNVNESMRFTYPLIIAHETLSFLNSLPPGRCYGRISTMEKIYEIGIWWLNVVGAVDNLELGRHGIKTDDNLLDAFVRVLSVSEQSRVLFAERLKMFAAAGDKSADLTGMVGRKFSQEVREQQGHKEIKMEETPEPRSVSLTTHNGRYHHGGGPGPSLAVDTPSPAALAPATAPHTNETPPPPWFQGYNNSTITTPTSSGWASTTSEVDSPEILFSPDIVSPGPAATNFGYFRFPGPTPGEGA</sequence>
<dbReference type="InterPro" id="IPR001138">
    <property type="entry name" value="Zn2Cys6_DnaBD"/>
</dbReference>
<feature type="compositionally biased region" description="Polar residues" evidence="2">
    <location>
        <begin position="639"/>
        <end position="657"/>
    </location>
</feature>
<dbReference type="PANTHER" id="PTHR31668:SF29">
    <property type="entry name" value="ZN(2)-C6 FUNGAL-TYPE DOMAIN-CONTAINING PROTEIN"/>
    <property type="match status" value="1"/>
</dbReference>
<organism evidence="4 5">
    <name type="scientific">Triangularia setosa</name>
    <dbReference type="NCBI Taxonomy" id="2587417"/>
    <lineage>
        <taxon>Eukaryota</taxon>
        <taxon>Fungi</taxon>
        <taxon>Dikarya</taxon>
        <taxon>Ascomycota</taxon>
        <taxon>Pezizomycotina</taxon>
        <taxon>Sordariomycetes</taxon>
        <taxon>Sordariomycetidae</taxon>
        <taxon>Sordariales</taxon>
        <taxon>Podosporaceae</taxon>
        <taxon>Triangularia</taxon>
    </lineage>
</organism>
<protein>
    <recommendedName>
        <fullName evidence="3">Zn(2)-C6 fungal-type domain-containing protein</fullName>
    </recommendedName>
</protein>
<reference evidence="4" key="1">
    <citation type="journal article" date="2023" name="Mol. Phylogenet. Evol.">
        <title>Genome-scale phylogeny and comparative genomics of the fungal order Sordariales.</title>
        <authorList>
            <person name="Hensen N."/>
            <person name="Bonometti L."/>
            <person name="Westerberg I."/>
            <person name="Brannstrom I.O."/>
            <person name="Guillou S."/>
            <person name="Cros-Aarteil S."/>
            <person name="Calhoun S."/>
            <person name="Haridas S."/>
            <person name="Kuo A."/>
            <person name="Mondo S."/>
            <person name="Pangilinan J."/>
            <person name="Riley R."/>
            <person name="LaButti K."/>
            <person name="Andreopoulos B."/>
            <person name="Lipzen A."/>
            <person name="Chen C."/>
            <person name="Yan M."/>
            <person name="Daum C."/>
            <person name="Ng V."/>
            <person name="Clum A."/>
            <person name="Steindorff A."/>
            <person name="Ohm R.A."/>
            <person name="Martin F."/>
            <person name="Silar P."/>
            <person name="Natvig D.O."/>
            <person name="Lalanne C."/>
            <person name="Gautier V."/>
            <person name="Ament-Velasquez S.L."/>
            <person name="Kruys A."/>
            <person name="Hutchinson M.I."/>
            <person name="Powell A.J."/>
            <person name="Barry K."/>
            <person name="Miller A.N."/>
            <person name="Grigoriev I.V."/>
            <person name="Debuchy R."/>
            <person name="Gladieux P."/>
            <person name="Hiltunen Thoren M."/>
            <person name="Johannesson H."/>
        </authorList>
    </citation>
    <scope>NUCLEOTIDE SEQUENCE</scope>
    <source>
        <strain evidence="4">CBS 892.96</strain>
    </source>
</reference>
<accession>A0AAN6W6V2</accession>
<dbReference type="PANTHER" id="PTHR31668">
    <property type="entry name" value="GLUCOSE TRANSPORT TRANSCRIPTION REGULATOR RGT1-RELATED-RELATED"/>
    <property type="match status" value="1"/>
</dbReference>
<keyword evidence="1" id="KW-0539">Nucleus</keyword>
<dbReference type="SMART" id="SM00066">
    <property type="entry name" value="GAL4"/>
    <property type="match status" value="1"/>
</dbReference>
<feature type="region of interest" description="Disordered" evidence="2">
    <location>
        <begin position="569"/>
        <end position="657"/>
    </location>
</feature>
<dbReference type="Proteomes" id="UP001302321">
    <property type="component" value="Unassembled WGS sequence"/>
</dbReference>
<dbReference type="GO" id="GO:0000981">
    <property type="term" value="F:DNA-binding transcription factor activity, RNA polymerase II-specific"/>
    <property type="evidence" value="ECO:0007669"/>
    <property type="project" value="InterPro"/>
</dbReference>
<dbReference type="PROSITE" id="PS00463">
    <property type="entry name" value="ZN2_CY6_FUNGAL_1"/>
    <property type="match status" value="1"/>
</dbReference>
<feature type="domain" description="Zn(2)-C6 fungal-type" evidence="3">
    <location>
        <begin position="60"/>
        <end position="89"/>
    </location>
</feature>
<dbReference type="Gene3D" id="4.10.240.10">
    <property type="entry name" value="Zn(2)-C6 fungal-type DNA-binding domain"/>
    <property type="match status" value="1"/>
</dbReference>
<comment type="caution">
    <text evidence="4">The sequence shown here is derived from an EMBL/GenBank/DDBJ whole genome shotgun (WGS) entry which is preliminary data.</text>
</comment>
<evidence type="ECO:0000259" key="3">
    <source>
        <dbReference type="PROSITE" id="PS50048"/>
    </source>
</evidence>
<feature type="compositionally biased region" description="Basic and acidic residues" evidence="2">
    <location>
        <begin position="569"/>
        <end position="587"/>
    </location>
</feature>
<feature type="compositionally biased region" description="Basic and acidic residues" evidence="2">
    <location>
        <begin position="1"/>
        <end position="10"/>
    </location>
</feature>
<feature type="compositionally biased region" description="Low complexity" evidence="2">
    <location>
        <begin position="614"/>
        <end position="628"/>
    </location>
</feature>
<proteinExistence type="predicted"/>
<feature type="region of interest" description="Disordered" evidence="2">
    <location>
        <begin position="116"/>
        <end position="161"/>
    </location>
</feature>
<dbReference type="GO" id="GO:0008270">
    <property type="term" value="F:zinc ion binding"/>
    <property type="evidence" value="ECO:0007669"/>
    <property type="project" value="InterPro"/>
</dbReference>
<dbReference type="AlphaFoldDB" id="A0AAN6W6V2"/>
<evidence type="ECO:0000313" key="5">
    <source>
        <dbReference type="Proteomes" id="UP001302321"/>
    </source>
</evidence>
<dbReference type="EMBL" id="MU866271">
    <property type="protein sequence ID" value="KAK4174647.1"/>
    <property type="molecule type" value="Genomic_DNA"/>
</dbReference>
<feature type="compositionally biased region" description="Polar residues" evidence="2">
    <location>
        <begin position="25"/>
        <end position="44"/>
    </location>
</feature>
<reference evidence="4" key="2">
    <citation type="submission" date="2023-05" db="EMBL/GenBank/DDBJ databases">
        <authorList>
            <consortium name="Lawrence Berkeley National Laboratory"/>
            <person name="Steindorff A."/>
            <person name="Hensen N."/>
            <person name="Bonometti L."/>
            <person name="Westerberg I."/>
            <person name="Brannstrom I.O."/>
            <person name="Guillou S."/>
            <person name="Cros-Aarteil S."/>
            <person name="Calhoun S."/>
            <person name="Haridas S."/>
            <person name="Kuo A."/>
            <person name="Mondo S."/>
            <person name="Pangilinan J."/>
            <person name="Riley R."/>
            <person name="Labutti K."/>
            <person name="Andreopoulos B."/>
            <person name="Lipzen A."/>
            <person name="Chen C."/>
            <person name="Yanf M."/>
            <person name="Daum C."/>
            <person name="Ng V."/>
            <person name="Clum A."/>
            <person name="Ohm R."/>
            <person name="Martin F."/>
            <person name="Silar P."/>
            <person name="Natvig D."/>
            <person name="Lalanne C."/>
            <person name="Gautier V."/>
            <person name="Ament-Velasquez S.L."/>
            <person name="Kruys A."/>
            <person name="Hutchinson M.I."/>
            <person name="Powell A.J."/>
            <person name="Barry K."/>
            <person name="Miller A.N."/>
            <person name="Grigoriev I.V."/>
            <person name="Debuchy R."/>
            <person name="Gladieux P."/>
            <person name="Thoren M.H."/>
            <person name="Johannesson H."/>
        </authorList>
    </citation>
    <scope>NUCLEOTIDE SEQUENCE</scope>
    <source>
        <strain evidence="4">CBS 892.96</strain>
    </source>
</reference>
<dbReference type="CDD" id="cd12148">
    <property type="entry name" value="fungal_TF_MHR"/>
    <property type="match status" value="1"/>
</dbReference>
<dbReference type="PROSITE" id="PS50048">
    <property type="entry name" value="ZN2_CY6_FUNGAL_2"/>
    <property type="match status" value="1"/>
</dbReference>
<keyword evidence="5" id="KW-1185">Reference proteome</keyword>
<dbReference type="SUPFAM" id="SSF57701">
    <property type="entry name" value="Zn2/Cys6 DNA-binding domain"/>
    <property type="match status" value="1"/>
</dbReference>
<dbReference type="Pfam" id="PF00172">
    <property type="entry name" value="Zn_clus"/>
    <property type="match status" value="1"/>
</dbReference>
<evidence type="ECO:0000256" key="2">
    <source>
        <dbReference type="SAM" id="MobiDB-lite"/>
    </source>
</evidence>
<evidence type="ECO:0000313" key="4">
    <source>
        <dbReference type="EMBL" id="KAK4174647.1"/>
    </source>
</evidence>
<gene>
    <name evidence="4" type="ORF">QBC36DRAFT_36607</name>
</gene>
<feature type="region of interest" description="Disordered" evidence="2">
    <location>
        <begin position="1"/>
        <end position="52"/>
    </location>
</feature>
<name>A0AAN6W6V2_9PEZI</name>
<feature type="compositionally biased region" description="Polar residues" evidence="2">
    <location>
        <begin position="127"/>
        <end position="140"/>
    </location>
</feature>